<dbReference type="Gene3D" id="3.40.50.10490">
    <property type="entry name" value="Glucose-6-phosphate isomerase like protein, domain 1"/>
    <property type="match status" value="2"/>
</dbReference>
<dbReference type="GO" id="GO:0097367">
    <property type="term" value="F:carbohydrate derivative binding"/>
    <property type="evidence" value="ECO:0007669"/>
    <property type="project" value="InterPro"/>
</dbReference>
<comment type="subunit">
    <text evidence="10">Homodimer.</text>
</comment>
<feature type="domain" description="Glutamine amidotransferase type-2" evidence="11">
    <location>
        <begin position="2"/>
        <end position="219"/>
    </location>
</feature>
<dbReference type="GO" id="GO:0006002">
    <property type="term" value="P:fructose 6-phosphate metabolic process"/>
    <property type="evidence" value="ECO:0007669"/>
    <property type="project" value="TreeGrafter"/>
</dbReference>
<dbReference type="OrthoDB" id="9761808at2"/>
<evidence type="ECO:0000259" key="11">
    <source>
        <dbReference type="PROSITE" id="PS51278"/>
    </source>
</evidence>
<dbReference type="Pfam" id="PF01380">
    <property type="entry name" value="SIS"/>
    <property type="match status" value="2"/>
</dbReference>
<feature type="active site" description="For Fru-6P isomerization activity" evidence="10">
    <location>
        <position position="605"/>
    </location>
</feature>
<dbReference type="eggNOG" id="COG0449">
    <property type="taxonomic scope" value="Bacteria"/>
</dbReference>
<keyword evidence="8" id="KW-0677">Repeat</keyword>
<keyword evidence="14" id="KW-1185">Reference proteome</keyword>
<dbReference type="InterPro" id="IPR005855">
    <property type="entry name" value="GFAT"/>
</dbReference>
<sequence length="610" mass="66347">MCGIVGAAARREISEILVEGLKRLEYRGYDSAGVAIIDSNGEIGCHKTLGKVAVLDAAVSKAPLSGSTGIAHTRWATHGHPSEENAHPHLSNDQIALVHNGIIENHEELRRYLTEKGYEFKSQTDSETIVHLIHLEMTSGLSLLDGIHAAVKRLEGAFGLAVISKTEPDRIICARSGSPLVLGLGLGENFLASDQLALRQVTDTFIYLEEGDFAEITPSSYRIWDKDGAEIERKTHRITEKAESADKGKYRHYMLKEIYEQPDVVRNTLAGRLGTDHILEQAFGINAKAVLDKTKAVQIVACGTSYHAAMVAQYWIEGIAGVPCRVEVASEFRYRKFVVQEDTLLVTISQSGETADSLAALRLAKTLGYAATMTICNVAQSSLVRESDLALMTEAGPEIGVASTKAFTTQLVALMLLTVALGRRKNLDQNQEADIVSALHQLPNLMEETLKLDKTIHKMAEAFAEKHHALFLGRGAQWPIAMEGALKLKEISYIHAESYAAGELKHGPLALVDADMPVVAVAPNNQLLEKLKSNLEEVQARGGQLFVFADKASGFSSSQGINLVNVPNVPDVIAPIIYTIPLQLLSYHVAVLKGTDVDQPRNLAKSVTVE</sequence>
<dbReference type="CDD" id="cd05008">
    <property type="entry name" value="SIS_GlmS_GlmD_1"/>
    <property type="match status" value="1"/>
</dbReference>
<proteinExistence type="inferred from homology"/>
<dbReference type="PROSITE" id="PS51278">
    <property type="entry name" value="GATASE_TYPE_2"/>
    <property type="match status" value="1"/>
</dbReference>
<dbReference type="NCBIfam" id="NF001484">
    <property type="entry name" value="PRK00331.1"/>
    <property type="match status" value="1"/>
</dbReference>
<dbReference type="FunFam" id="3.40.50.10490:FF:000001">
    <property type="entry name" value="Glutamine--fructose-6-phosphate aminotransferase [isomerizing]"/>
    <property type="match status" value="1"/>
</dbReference>
<dbReference type="PANTHER" id="PTHR10937:SF0">
    <property type="entry name" value="GLUTAMINE--FRUCTOSE-6-PHOSPHATE TRANSAMINASE (ISOMERIZING)"/>
    <property type="match status" value="1"/>
</dbReference>
<dbReference type="FunFam" id="3.60.20.10:FF:000006">
    <property type="entry name" value="Glutamine--fructose-6-phosphate aminotransferase [isomerizing]"/>
    <property type="match status" value="1"/>
</dbReference>
<dbReference type="Proteomes" id="UP000004931">
    <property type="component" value="Unassembled WGS sequence"/>
</dbReference>
<dbReference type="InterPro" id="IPR001347">
    <property type="entry name" value="SIS_dom"/>
</dbReference>
<dbReference type="Pfam" id="PF13522">
    <property type="entry name" value="GATase_6"/>
    <property type="match status" value="1"/>
</dbReference>
<dbReference type="GO" id="GO:0046349">
    <property type="term" value="P:amino sugar biosynthetic process"/>
    <property type="evidence" value="ECO:0007669"/>
    <property type="project" value="UniProtKB-ARBA"/>
</dbReference>
<dbReference type="AlphaFoldDB" id="A0Y949"/>
<organism evidence="13 14">
    <name type="scientific">marine gamma proteobacterium HTCC2143</name>
    <dbReference type="NCBI Taxonomy" id="247633"/>
    <lineage>
        <taxon>Bacteria</taxon>
        <taxon>Pseudomonadati</taxon>
        <taxon>Pseudomonadota</taxon>
        <taxon>Gammaproteobacteria</taxon>
        <taxon>Cellvibrionales</taxon>
        <taxon>Spongiibacteraceae</taxon>
        <taxon>BD1-7 clade</taxon>
    </lineage>
</organism>
<dbReference type="HAMAP" id="MF_00164">
    <property type="entry name" value="GlmS"/>
    <property type="match status" value="1"/>
</dbReference>
<dbReference type="SUPFAM" id="SSF56235">
    <property type="entry name" value="N-terminal nucleophile aminohydrolases (Ntn hydrolases)"/>
    <property type="match status" value="1"/>
</dbReference>
<dbReference type="FunFam" id="3.40.50.10490:FF:000002">
    <property type="entry name" value="Glutamine--fructose-6-phosphate aminotransferase [isomerizing]"/>
    <property type="match status" value="1"/>
</dbReference>
<dbReference type="NCBIfam" id="TIGR01135">
    <property type="entry name" value="glmS"/>
    <property type="match status" value="1"/>
</dbReference>
<feature type="domain" description="SIS" evidence="12">
    <location>
        <begin position="286"/>
        <end position="427"/>
    </location>
</feature>
<evidence type="ECO:0000256" key="6">
    <source>
        <dbReference type="ARBA" id="ARBA00022576"/>
    </source>
</evidence>
<dbReference type="GO" id="GO:0006487">
    <property type="term" value="P:protein N-linked glycosylation"/>
    <property type="evidence" value="ECO:0007669"/>
    <property type="project" value="TreeGrafter"/>
</dbReference>
<keyword evidence="9" id="KW-0315">Glutamine amidotransferase</keyword>
<dbReference type="GO" id="GO:0006047">
    <property type="term" value="P:UDP-N-acetylglucosamine metabolic process"/>
    <property type="evidence" value="ECO:0007669"/>
    <property type="project" value="TreeGrafter"/>
</dbReference>
<evidence type="ECO:0000256" key="8">
    <source>
        <dbReference type="ARBA" id="ARBA00022737"/>
    </source>
</evidence>
<protein>
    <recommendedName>
        <fullName evidence="4 10">Glutamine--fructose-6-phosphate aminotransferase [isomerizing]</fullName>
        <ecNumber evidence="3 10">2.6.1.16</ecNumber>
    </recommendedName>
    <alternativeName>
        <fullName evidence="10">D-fructose-6-phosphate amidotransferase</fullName>
    </alternativeName>
    <alternativeName>
        <fullName evidence="10">GFAT</fullName>
    </alternativeName>
    <alternativeName>
        <fullName evidence="10">Glucosamine-6-phosphate synthase</fullName>
    </alternativeName>
    <alternativeName>
        <fullName evidence="10">Hexosephosphate aminotransferase</fullName>
    </alternativeName>
    <alternativeName>
        <fullName evidence="10">L-glutamine--D-fructose-6-phosphate amidotransferase</fullName>
    </alternativeName>
</protein>
<evidence type="ECO:0000256" key="3">
    <source>
        <dbReference type="ARBA" id="ARBA00012916"/>
    </source>
</evidence>
<dbReference type="InterPro" id="IPR047084">
    <property type="entry name" value="GFAT_N"/>
</dbReference>
<dbReference type="CDD" id="cd00714">
    <property type="entry name" value="GFAT"/>
    <property type="match status" value="1"/>
</dbReference>
<evidence type="ECO:0000256" key="5">
    <source>
        <dbReference type="ARBA" id="ARBA00022490"/>
    </source>
</evidence>
<dbReference type="InterPro" id="IPR046348">
    <property type="entry name" value="SIS_dom_sf"/>
</dbReference>
<dbReference type="GO" id="GO:0005975">
    <property type="term" value="P:carbohydrate metabolic process"/>
    <property type="evidence" value="ECO:0007669"/>
    <property type="project" value="UniProtKB-UniRule"/>
</dbReference>
<reference evidence="13 14" key="1">
    <citation type="journal article" date="2010" name="J. Bacteriol.">
        <title>Genome sequence of the oligotrophic marine Gammaproteobacterium HTCC2143, isolated from the Oregon Coast.</title>
        <authorList>
            <person name="Oh H.M."/>
            <person name="Kang I."/>
            <person name="Ferriera S."/>
            <person name="Giovannoni S.J."/>
            <person name="Cho J.C."/>
        </authorList>
    </citation>
    <scope>NUCLEOTIDE SEQUENCE [LARGE SCALE GENOMIC DNA]</scope>
    <source>
        <strain evidence="13 14">HTCC2143</strain>
    </source>
</reference>
<comment type="function">
    <text evidence="10">Catalyzes the first step in hexosamine metabolism, converting fructose-6P into glucosamine-6P using glutamine as a nitrogen source.</text>
</comment>
<feature type="active site" description="Nucleophile; for GATase activity" evidence="10">
    <location>
        <position position="2"/>
    </location>
</feature>
<evidence type="ECO:0000256" key="4">
    <source>
        <dbReference type="ARBA" id="ARBA00016090"/>
    </source>
</evidence>
<dbReference type="EMBL" id="AAVT01000001">
    <property type="protein sequence ID" value="EAW32653.1"/>
    <property type="molecule type" value="Genomic_DNA"/>
</dbReference>
<dbReference type="CDD" id="cd05009">
    <property type="entry name" value="SIS_GlmS_GlmD_2"/>
    <property type="match status" value="1"/>
</dbReference>
<evidence type="ECO:0000256" key="9">
    <source>
        <dbReference type="ARBA" id="ARBA00022962"/>
    </source>
</evidence>
<dbReference type="SUPFAM" id="SSF53697">
    <property type="entry name" value="SIS domain"/>
    <property type="match status" value="1"/>
</dbReference>
<name>A0Y949_9GAMM</name>
<comment type="catalytic activity">
    <reaction evidence="1 10">
        <text>D-fructose 6-phosphate + L-glutamine = D-glucosamine 6-phosphate + L-glutamate</text>
        <dbReference type="Rhea" id="RHEA:13237"/>
        <dbReference type="ChEBI" id="CHEBI:29985"/>
        <dbReference type="ChEBI" id="CHEBI:58359"/>
        <dbReference type="ChEBI" id="CHEBI:58725"/>
        <dbReference type="ChEBI" id="CHEBI:61527"/>
        <dbReference type="EC" id="2.6.1.16"/>
    </reaction>
</comment>
<dbReference type="GO" id="GO:0005829">
    <property type="term" value="C:cytosol"/>
    <property type="evidence" value="ECO:0007669"/>
    <property type="project" value="TreeGrafter"/>
</dbReference>
<feature type="domain" description="SIS" evidence="12">
    <location>
        <begin position="459"/>
        <end position="600"/>
    </location>
</feature>
<evidence type="ECO:0000313" key="13">
    <source>
        <dbReference type="EMBL" id="EAW32653.1"/>
    </source>
</evidence>
<comment type="subcellular location">
    <subcellularLocation>
        <location evidence="2 10">Cytoplasm</location>
    </subcellularLocation>
</comment>
<dbReference type="InterPro" id="IPR035466">
    <property type="entry name" value="GlmS/AgaS_SIS"/>
</dbReference>
<evidence type="ECO:0000259" key="12">
    <source>
        <dbReference type="PROSITE" id="PS51464"/>
    </source>
</evidence>
<comment type="caution">
    <text evidence="13">The sequence shown here is derived from an EMBL/GenBank/DDBJ whole genome shotgun (WGS) entry which is preliminary data.</text>
</comment>
<dbReference type="EC" id="2.6.1.16" evidence="3 10"/>
<dbReference type="GO" id="GO:0004360">
    <property type="term" value="F:glutamine-fructose-6-phosphate transaminase (isomerizing) activity"/>
    <property type="evidence" value="ECO:0007669"/>
    <property type="project" value="UniProtKB-UniRule"/>
</dbReference>
<evidence type="ECO:0000256" key="10">
    <source>
        <dbReference type="HAMAP-Rule" id="MF_00164"/>
    </source>
</evidence>
<gene>
    <name evidence="10" type="primary">glmS</name>
    <name evidence="13" type="ORF">GP2143_15396</name>
</gene>
<evidence type="ECO:0000256" key="1">
    <source>
        <dbReference type="ARBA" id="ARBA00001031"/>
    </source>
</evidence>
<dbReference type="InterPro" id="IPR017932">
    <property type="entry name" value="GATase_2_dom"/>
</dbReference>
<dbReference type="STRING" id="247633.GP2143_15396"/>
<keyword evidence="7 10" id="KW-0808">Transferase</keyword>
<feature type="initiator methionine" description="Removed" evidence="10">
    <location>
        <position position="1"/>
    </location>
</feature>
<dbReference type="InterPro" id="IPR029055">
    <property type="entry name" value="Ntn_hydrolases_N"/>
</dbReference>
<keyword evidence="5 10" id="KW-0963">Cytoplasm</keyword>
<evidence type="ECO:0000256" key="2">
    <source>
        <dbReference type="ARBA" id="ARBA00004496"/>
    </source>
</evidence>
<evidence type="ECO:0000313" key="14">
    <source>
        <dbReference type="Proteomes" id="UP000004931"/>
    </source>
</evidence>
<dbReference type="PANTHER" id="PTHR10937">
    <property type="entry name" value="GLUCOSAMINE--FRUCTOSE-6-PHOSPHATE AMINOTRANSFERASE, ISOMERIZING"/>
    <property type="match status" value="1"/>
</dbReference>
<dbReference type="PROSITE" id="PS51464">
    <property type="entry name" value="SIS"/>
    <property type="match status" value="2"/>
</dbReference>
<accession>A0Y949</accession>
<dbReference type="InterPro" id="IPR035490">
    <property type="entry name" value="GlmS/FrlB_SIS"/>
</dbReference>
<dbReference type="Gene3D" id="3.60.20.10">
    <property type="entry name" value="Glutamine Phosphoribosylpyrophosphate, subunit 1, domain 1"/>
    <property type="match status" value="1"/>
</dbReference>
<keyword evidence="6 10" id="KW-0032">Aminotransferase</keyword>
<evidence type="ECO:0000256" key="7">
    <source>
        <dbReference type="ARBA" id="ARBA00022679"/>
    </source>
</evidence>